<evidence type="ECO:0000313" key="1">
    <source>
        <dbReference type="Proteomes" id="UP000887579"/>
    </source>
</evidence>
<name>A0AC34FRH0_9BILA</name>
<sequence>MYKKTMKMKAELEDVKLENAKLKEENQQTITPFELETEMKLRIFGLEEDLEKEKAKSAAKIGQMNSALHDKEAELDKIKLQLFNFYKSSGNLRLETASISKAEHDAQIAQLNKTHQSKIAELQKSIETLKNQNKRMNESCVKEKVQSVPKIGSMNAPLKSQTSELDEMNVSFSSKTDELKSETESRHLNARLSKLSKENVKFVDPIDLSQICILNDVIVGGKINYKKLNGKILDVKNLEYRNEKWFADGMEISFENSAFPILIKKHLYAKNLSSTILGRIFCHHLCSLSLLNTTLKFAEYRKLVSSPNLEEVQLLIIVKDENGNRIELDQVWKELSNVKKFE</sequence>
<organism evidence="1 2">
    <name type="scientific">Panagrolaimus sp. ES5</name>
    <dbReference type="NCBI Taxonomy" id="591445"/>
    <lineage>
        <taxon>Eukaryota</taxon>
        <taxon>Metazoa</taxon>
        <taxon>Ecdysozoa</taxon>
        <taxon>Nematoda</taxon>
        <taxon>Chromadorea</taxon>
        <taxon>Rhabditida</taxon>
        <taxon>Tylenchina</taxon>
        <taxon>Panagrolaimomorpha</taxon>
        <taxon>Panagrolaimoidea</taxon>
        <taxon>Panagrolaimidae</taxon>
        <taxon>Panagrolaimus</taxon>
    </lineage>
</organism>
<protein>
    <submittedName>
        <fullName evidence="2">Uncharacterized protein</fullName>
    </submittedName>
</protein>
<dbReference type="Proteomes" id="UP000887579">
    <property type="component" value="Unplaced"/>
</dbReference>
<reference evidence="2" key="1">
    <citation type="submission" date="2022-11" db="UniProtKB">
        <authorList>
            <consortium name="WormBaseParasite"/>
        </authorList>
    </citation>
    <scope>IDENTIFICATION</scope>
</reference>
<dbReference type="WBParaSite" id="ES5_v2.g19916.t1">
    <property type="protein sequence ID" value="ES5_v2.g19916.t1"/>
    <property type="gene ID" value="ES5_v2.g19916"/>
</dbReference>
<accession>A0AC34FRH0</accession>
<proteinExistence type="predicted"/>
<evidence type="ECO:0000313" key="2">
    <source>
        <dbReference type="WBParaSite" id="ES5_v2.g19916.t1"/>
    </source>
</evidence>